<dbReference type="GO" id="GO:0016791">
    <property type="term" value="F:phosphatase activity"/>
    <property type="evidence" value="ECO:0007669"/>
    <property type="project" value="TreeGrafter"/>
</dbReference>
<dbReference type="Gene3D" id="3.60.40.10">
    <property type="entry name" value="PPM-type phosphatase domain"/>
    <property type="match status" value="1"/>
</dbReference>
<comment type="caution">
    <text evidence="4">The sequence shown here is derived from an EMBL/GenBank/DDBJ whole genome shotgun (WGS) entry which is preliminary data.</text>
</comment>
<sequence length="404" mass="43060">MPQRTPEPESRTLLSEIISTGTTHVGLAEELEKTLDRACAVLEVDTATVLRHEARWQHLVAVASAGLEEEVYQGTRVPVGSGFAGAVAQSREPVVIDRVDETTVVNALLWERGLHTMLGVPMLAGDELVGVLHVGSVRERAFSATDIETVRLLAGHLAAAMQAELLRQNQSATLALQRSLLPGSLPRIDGLRLAGRYVPGAGAGLGGDWYDLFELPGDRVGIVMGDVSGHGLDAAVIMGRLRSALRAYALDCADPAEVLGKLNRKADHFEHGVMATVAYGIIDAGRSRLALSLAGHLPPALVSPGTAAELVDAPADPPIGLTTRPAQRRTTVVGLRPDTVLAFYTDGLVERRDQLADTGMRLLTELLRVEEPEPACTRLMSKLVGSRPPQDDVALVVIRVAGTR</sequence>
<dbReference type="InterPro" id="IPR029016">
    <property type="entry name" value="GAF-like_dom_sf"/>
</dbReference>
<dbReference type="Pfam" id="PF07228">
    <property type="entry name" value="SpoIIE"/>
    <property type="match status" value="1"/>
</dbReference>
<proteinExistence type="predicted"/>
<dbReference type="SUPFAM" id="SSF55781">
    <property type="entry name" value="GAF domain-like"/>
    <property type="match status" value="1"/>
</dbReference>
<organism evidence="4 5">
    <name type="scientific">Amycolatopsis jiangsuensis</name>
    <dbReference type="NCBI Taxonomy" id="1181879"/>
    <lineage>
        <taxon>Bacteria</taxon>
        <taxon>Bacillati</taxon>
        <taxon>Actinomycetota</taxon>
        <taxon>Actinomycetes</taxon>
        <taxon>Pseudonocardiales</taxon>
        <taxon>Pseudonocardiaceae</taxon>
        <taxon>Amycolatopsis</taxon>
    </lineage>
</organism>
<reference evidence="4 5" key="1">
    <citation type="submission" date="2020-08" db="EMBL/GenBank/DDBJ databases">
        <title>Sequencing the genomes of 1000 actinobacteria strains.</title>
        <authorList>
            <person name="Klenk H.-P."/>
        </authorList>
    </citation>
    <scope>NUCLEOTIDE SEQUENCE [LARGE SCALE GENOMIC DNA]</scope>
    <source>
        <strain evidence="4 5">DSM 45859</strain>
    </source>
</reference>
<evidence type="ECO:0000259" key="2">
    <source>
        <dbReference type="SMART" id="SM00065"/>
    </source>
</evidence>
<evidence type="ECO:0000256" key="1">
    <source>
        <dbReference type="ARBA" id="ARBA00022801"/>
    </source>
</evidence>
<dbReference type="SUPFAM" id="SSF81606">
    <property type="entry name" value="PP2C-like"/>
    <property type="match status" value="1"/>
</dbReference>
<name>A0A840J732_9PSEU</name>
<dbReference type="InterPro" id="IPR036457">
    <property type="entry name" value="PPM-type-like_dom_sf"/>
</dbReference>
<keyword evidence="5" id="KW-1185">Reference proteome</keyword>
<dbReference type="PANTHER" id="PTHR43156">
    <property type="entry name" value="STAGE II SPORULATION PROTEIN E-RELATED"/>
    <property type="match status" value="1"/>
</dbReference>
<dbReference type="InterPro" id="IPR052016">
    <property type="entry name" value="Bact_Sigma-Reg"/>
</dbReference>
<dbReference type="InterPro" id="IPR003018">
    <property type="entry name" value="GAF"/>
</dbReference>
<dbReference type="Pfam" id="PF13185">
    <property type="entry name" value="GAF_2"/>
    <property type="match status" value="1"/>
</dbReference>
<accession>A0A840J732</accession>
<dbReference type="Proteomes" id="UP000581769">
    <property type="component" value="Unassembled WGS sequence"/>
</dbReference>
<gene>
    <name evidence="4" type="ORF">BJY18_007004</name>
</gene>
<keyword evidence="1" id="KW-0378">Hydrolase</keyword>
<protein>
    <submittedName>
        <fullName evidence="4">Serine phosphatase RsbU (Regulator of sigma subunit)</fullName>
    </submittedName>
</protein>
<dbReference type="Gene3D" id="3.30.450.40">
    <property type="match status" value="1"/>
</dbReference>
<evidence type="ECO:0000313" key="4">
    <source>
        <dbReference type="EMBL" id="MBB4689519.1"/>
    </source>
</evidence>
<dbReference type="AlphaFoldDB" id="A0A840J732"/>
<dbReference type="PANTHER" id="PTHR43156:SF2">
    <property type="entry name" value="STAGE II SPORULATION PROTEIN E"/>
    <property type="match status" value="1"/>
</dbReference>
<dbReference type="InterPro" id="IPR001932">
    <property type="entry name" value="PPM-type_phosphatase-like_dom"/>
</dbReference>
<dbReference type="EMBL" id="JACHMG010000001">
    <property type="protein sequence ID" value="MBB4689519.1"/>
    <property type="molecule type" value="Genomic_DNA"/>
</dbReference>
<feature type="domain" description="PPM-type phosphatase" evidence="3">
    <location>
        <begin position="188"/>
        <end position="400"/>
    </location>
</feature>
<dbReference type="SMART" id="SM00331">
    <property type="entry name" value="PP2C_SIG"/>
    <property type="match status" value="1"/>
</dbReference>
<evidence type="ECO:0000313" key="5">
    <source>
        <dbReference type="Proteomes" id="UP000581769"/>
    </source>
</evidence>
<feature type="domain" description="GAF" evidence="2">
    <location>
        <begin position="26"/>
        <end position="171"/>
    </location>
</feature>
<dbReference type="SMART" id="SM00065">
    <property type="entry name" value="GAF"/>
    <property type="match status" value="1"/>
</dbReference>
<dbReference type="RefSeq" id="WP_184784045.1">
    <property type="nucleotide sequence ID" value="NZ_JACHMG010000001.1"/>
</dbReference>
<evidence type="ECO:0000259" key="3">
    <source>
        <dbReference type="SMART" id="SM00331"/>
    </source>
</evidence>